<dbReference type="AlphaFoldDB" id="A0A1I1H915"/>
<evidence type="ECO:0000313" key="3">
    <source>
        <dbReference type="EMBL" id="SFC20649.1"/>
    </source>
</evidence>
<dbReference type="PROSITE" id="PS50164">
    <property type="entry name" value="GIY_YIG"/>
    <property type="match status" value="1"/>
</dbReference>
<reference evidence="3 4" key="1">
    <citation type="submission" date="2016-10" db="EMBL/GenBank/DDBJ databases">
        <authorList>
            <person name="de Groot N.N."/>
        </authorList>
    </citation>
    <scope>NUCLEOTIDE SEQUENCE [LARGE SCALE GENOMIC DNA]</scope>
    <source>
        <strain evidence="3 4">DSM 6793</strain>
    </source>
</reference>
<keyword evidence="1" id="KW-0472">Membrane</keyword>
<dbReference type="EMBL" id="FOLE01000003">
    <property type="protein sequence ID" value="SFC20649.1"/>
    <property type="molecule type" value="Genomic_DNA"/>
</dbReference>
<evidence type="ECO:0000256" key="1">
    <source>
        <dbReference type="SAM" id="Phobius"/>
    </source>
</evidence>
<evidence type="ECO:0000259" key="2">
    <source>
        <dbReference type="PROSITE" id="PS50164"/>
    </source>
</evidence>
<feature type="domain" description="GIY-YIG" evidence="2">
    <location>
        <begin position="99"/>
        <end position="181"/>
    </location>
</feature>
<dbReference type="STRING" id="927664.SAMN05421780_103262"/>
<accession>A0A1I1H915</accession>
<dbReference type="Proteomes" id="UP000199514">
    <property type="component" value="Unassembled WGS sequence"/>
</dbReference>
<keyword evidence="4" id="KW-1185">Reference proteome</keyword>
<protein>
    <submittedName>
        <fullName evidence="3">GIY-YIG catalytic domain-containing protein</fullName>
    </submittedName>
</protein>
<name>A0A1I1H915_9BACT</name>
<keyword evidence="1" id="KW-0812">Transmembrane</keyword>
<feature type="transmembrane region" description="Helical" evidence="1">
    <location>
        <begin position="9"/>
        <end position="27"/>
    </location>
</feature>
<dbReference type="InterPro" id="IPR000305">
    <property type="entry name" value="GIY-YIG_endonuc"/>
</dbReference>
<sequence>MTKKQKKNTIAAAIIFVVAIFLAALFWKRRESGEGDTDTLEGAARKPNFLVRDFVEDNSFYETIKVKGKPFKVQFTPAFDFYTHDKGKAKINYADITVKTKGLYFIINAKTKELVYVGYSFSDNTLYKTISRHFQSWPDKKQYRFTVPKKGYQVVLALSDNPRIADVEKYYIQRYRPKGNAMQYELYFERERMDYEVLAPDLPFTTSRTYEVFTEQPQEEDPMEWFAKEDENEAPF</sequence>
<evidence type="ECO:0000313" key="4">
    <source>
        <dbReference type="Proteomes" id="UP000199514"/>
    </source>
</evidence>
<dbReference type="OrthoDB" id="1514728at2"/>
<keyword evidence="1" id="KW-1133">Transmembrane helix</keyword>
<proteinExistence type="predicted"/>
<gene>
    <name evidence="3" type="ORF">SAMN05421780_103262</name>
</gene>
<organism evidence="3 4">
    <name type="scientific">Flexibacter flexilis DSM 6793</name>
    <dbReference type="NCBI Taxonomy" id="927664"/>
    <lineage>
        <taxon>Bacteria</taxon>
        <taxon>Pseudomonadati</taxon>
        <taxon>Bacteroidota</taxon>
        <taxon>Cytophagia</taxon>
        <taxon>Cytophagales</taxon>
        <taxon>Flexibacteraceae</taxon>
        <taxon>Flexibacter</taxon>
    </lineage>
</organism>